<dbReference type="InterPro" id="IPR018490">
    <property type="entry name" value="cNMP-bd_dom_sf"/>
</dbReference>
<dbReference type="PANTHER" id="PTHR24567:SF26">
    <property type="entry name" value="REGULATORY PROTEIN YEIL"/>
    <property type="match status" value="1"/>
</dbReference>
<dbReference type="Pfam" id="PF13545">
    <property type="entry name" value="HTH_Crp_2"/>
    <property type="match status" value="1"/>
</dbReference>
<proteinExistence type="predicted"/>
<protein>
    <submittedName>
        <fullName evidence="7">Crp/Fnr family transcriptional regulator</fullName>
    </submittedName>
</protein>
<dbReference type="PROSITE" id="PS50042">
    <property type="entry name" value="CNMP_BINDING_3"/>
    <property type="match status" value="1"/>
</dbReference>
<evidence type="ECO:0000259" key="6">
    <source>
        <dbReference type="PROSITE" id="PS51063"/>
    </source>
</evidence>
<keyword evidence="3" id="KW-0010">Activator</keyword>
<keyword evidence="8" id="KW-1185">Reference proteome</keyword>
<dbReference type="InterPro" id="IPR000595">
    <property type="entry name" value="cNMP-bd_dom"/>
</dbReference>
<sequence>MSKCINPFISSNEQLKLFTDIFSNHLVPFSKKKVKKDDIIFHPQSSHQYSYYVKSGLIKISAFGYEGKEKVLFFHQSGSLFGFQNINLKKITITKATAVTDSVLYQFEYEFFHEFLRNSPDYFSLFLSYIFNMMALQAEEAINLSFYPTNERLAGLLIILEEEYNGSARENELLPYNNDDLASMLGVCRNSISHAIGLLQADNILKKKRNGIIIKDLQKLKEYATDIGMEA</sequence>
<keyword evidence="4" id="KW-0804">Transcription</keyword>
<dbReference type="CDD" id="cd00038">
    <property type="entry name" value="CAP_ED"/>
    <property type="match status" value="1"/>
</dbReference>
<feature type="domain" description="Cyclic nucleotide-binding" evidence="5">
    <location>
        <begin position="5"/>
        <end position="121"/>
    </location>
</feature>
<organism evidence="7 8">
    <name type="scientific">Neobacillus paridis</name>
    <dbReference type="NCBI Taxonomy" id="2803862"/>
    <lineage>
        <taxon>Bacteria</taxon>
        <taxon>Bacillati</taxon>
        <taxon>Bacillota</taxon>
        <taxon>Bacilli</taxon>
        <taxon>Bacillales</taxon>
        <taxon>Bacillaceae</taxon>
        <taxon>Neobacillus</taxon>
    </lineage>
</organism>
<dbReference type="Pfam" id="PF00027">
    <property type="entry name" value="cNMP_binding"/>
    <property type="match status" value="1"/>
</dbReference>
<dbReference type="SUPFAM" id="SSF51206">
    <property type="entry name" value="cAMP-binding domain-like"/>
    <property type="match status" value="1"/>
</dbReference>
<feature type="domain" description="HTH crp-type" evidence="6">
    <location>
        <begin position="147"/>
        <end position="218"/>
    </location>
</feature>
<dbReference type="PANTHER" id="PTHR24567">
    <property type="entry name" value="CRP FAMILY TRANSCRIPTIONAL REGULATORY PROTEIN"/>
    <property type="match status" value="1"/>
</dbReference>
<evidence type="ECO:0000256" key="1">
    <source>
        <dbReference type="ARBA" id="ARBA00023015"/>
    </source>
</evidence>
<dbReference type="Proteomes" id="UP000623967">
    <property type="component" value="Unassembled WGS sequence"/>
</dbReference>
<reference evidence="7 8" key="1">
    <citation type="submission" date="2021-01" db="EMBL/GenBank/DDBJ databases">
        <title>Genome public.</title>
        <authorList>
            <person name="Liu C."/>
            <person name="Sun Q."/>
        </authorList>
    </citation>
    <scope>NUCLEOTIDE SEQUENCE [LARGE SCALE GENOMIC DNA]</scope>
    <source>
        <strain evidence="7 8">YIM B02564</strain>
    </source>
</reference>
<name>A0ABS1TTM2_9BACI</name>
<accession>A0ABS1TTM2</accession>
<evidence type="ECO:0000256" key="4">
    <source>
        <dbReference type="ARBA" id="ARBA00023163"/>
    </source>
</evidence>
<dbReference type="PROSITE" id="PS51063">
    <property type="entry name" value="HTH_CRP_2"/>
    <property type="match status" value="1"/>
</dbReference>
<gene>
    <name evidence="7" type="ORF">JK635_21085</name>
</gene>
<keyword evidence="2" id="KW-0238">DNA-binding</keyword>
<evidence type="ECO:0000313" key="7">
    <source>
        <dbReference type="EMBL" id="MBL4954655.1"/>
    </source>
</evidence>
<dbReference type="InterPro" id="IPR050397">
    <property type="entry name" value="Env_Response_Regulators"/>
</dbReference>
<evidence type="ECO:0000313" key="8">
    <source>
        <dbReference type="Proteomes" id="UP000623967"/>
    </source>
</evidence>
<evidence type="ECO:0000259" key="5">
    <source>
        <dbReference type="PROSITE" id="PS50042"/>
    </source>
</evidence>
<dbReference type="InterPro" id="IPR012318">
    <property type="entry name" value="HTH_CRP"/>
</dbReference>
<keyword evidence="1" id="KW-0805">Transcription regulation</keyword>
<dbReference type="InterPro" id="IPR014710">
    <property type="entry name" value="RmlC-like_jellyroll"/>
</dbReference>
<comment type="caution">
    <text evidence="7">The sequence shown here is derived from an EMBL/GenBank/DDBJ whole genome shotgun (WGS) entry which is preliminary data.</text>
</comment>
<dbReference type="SUPFAM" id="SSF46785">
    <property type="entry name" value="Winged helix' DNA-binding domain"/>
    <property type="match status" value="1"/>
</dbReference>
<evidence type="ECO:0000256" key="3">
    <source>
        <dbReference type="ARBA" id="ARBA00023159"/>
    </source>
</evidence>
<dbReference type="RefSeq" id="WP_202655896.1">
    <property type="nucleotide sequence ID" value="NZ_JAESWB010000362.1"/>
</dbReference>
<dbReference type="EMBL" id="JAESWB010000362">
    <property type="protein sequence ID" value="MBL4954655.1"/>
    <property type="molecule type" value="Genomic_DNA"/>
</dbReference>
<evidence type="ECO:0000256" key="2">
    <source>
        <dbReference type="ARBA" id="ARBA00023125"/>
    </source>
</evidence>
<dbReference type="InterPro" id="IPR036390">
    <property type="entry name" value="WH_DNA-bd_sf"/>
</dbReference>
<dbReference type="Gene3D" id="2.60.120.10">
    <property type="entry name" value="Jelly Rolls"/>
    <property type="match status" value="1"/>
</dbReference>